<dbReference type="Pfam" id="PF00528">
    <property type="entry name" value="BPD_transp_1"/>
    <property type="match status" value="1"/>
</dbReference>
<feature type="domain" description="ABC transmembrane type-1" evidence="8">
    <location>
        <begin position="78"/>
        <end position="268"/>
    </location>
</feature>
<dbReference type="eggNOG" id="COG1173">
    <property type="taxonomic scope" value="Bacteria"/>
</dbReference>
<dbReference type="PANTHER" id="PTHR43386">
    <property type="entry name" value="OLIGOPEPTIDE TRANSPORT SYSTEM PERMEASE PROTEIN APPC"/>
    <property type="match status" value="1"/>
</dbReference>
<name>A0A0A1ZGW9_PROMR</name>
<keyword evidence="6 7" id="KW-0472">Membrane</keyword>
<keyword evidence="3" id="KW-1003">Cell membrane</keyword>
<evidence type="ECO:0000256" key="3">
    <source>
        <dbReference type="ARBA" id="ARBA00022475"/>
    </source>
</evidence>
<feature type="transmembrane region" description="Helical" evidence="7">
    <location>
        <begin position="16"/>
        <end position="34"/>
    </location>
</feature>
<dbReference type="InterPro" id="IPR035906">
    <property type="entry name" value="MetI-like_sf"/>
</dbReference>
<evidence type="ECO:0000313" key="10">
    <source>
        <dbReference type="Proteomes" id="UP000030598"/>
    </source>
</evidence>
<evidence type="ECO:0000313" key="9">
    <source>
        <dbReference type="EMBL" id="KGF88655.1"/>
    </source>
</evidence>
<evidence type="ECO:0000256" key="5">
    <source>
        <dbReference type="ARBA" id="ARBA00022989"/>
    </source>
</evidence>
<accession>A0A0A1ZGW9</accession>
<keyword evidence="5 7" id="KW-1133">Transmembrane helix</keyword>
<evidence type="ECO:0000256" key="4">
    <source>
        <dbReference type="ARBA" id="ARBA00022692"/>
    </source>
</evidence>
<dbReference type="STRING" id="59925.EU91_0590"/>
<keyword evidence="4 7" id="KW-0812">Transmembrane</keyword>
<dbReference type="PROSITE" id="PS50928">
    <property type="entry name" value="ABC_TM1"/>
    <property type="match status" value="1"/>
</dbReference>
<gene>
    <name evidence="9" type="ORF">EU91_0590</name>
</gene>
<dbReference type="SUPFAM" id="SSF161098">
    <property type="entry name" value="MetI-like"/>
    <property type="match status" value="1"/>
</dbReference>
<dbReference type="Gene3D" id="1.10.3720.10">
    <property type="entry name" value="MetI-like"/>
    <property type="match status" value="1"/>
</dbReference>
<comment type="subcellular location">
    <subcellularLocation>
        <location evidence="1 7">Cell membrane</location>
        <topology evidence="1 7">Multi-pass membrane protein</topology>
    </subcellularLocation>
</comment>
<sequence length="281" mass="30506">MNINSFNRVGANIRKAGFLIVLFYLLVVLIMKFLEANNFFGYSFSMLSNDIFAAPSLNHFCGTDRLGRDVCLRTLQGSSLAIEVVFLAILFSLSLGLPLGLLSGYFGGFFDKCLSLIMDTIFSIPVILLSVVVAFVLGKGILNAALALCIVYSPQYFRLIRNQTILVKSETYVEAAQVAGADVKKIIFKYILPNVITPLPVLLTLNAADAVLVLGSLGFLGLGVPADVPEWGSDLNLALAALPTGIWWTALFPGLAMFFLVLGLSFIGEDLEEIFDSQNSE</sequence>
<protein>
    <submittedName>
        <fullName evidence="9">Dipeptide transport system permease protein DppC</fullName>
    </submittedName>
</protein>
<feature type="transmembrane region" description="Helical" evidence="7">
    <location>
        <begin position="80"/>
        <end position="106"/>
    </location>
</feature>
<evidence type="ECO:0000256" key="1">
    <source>
        <dbReference type="ARBA" id="ARBA00004651"/>
    </source>
</evidence>
<feature type="transmembrane region" description="Helical" evidence="7">
    <location>
        <begin position="199"/>
        <end position="226"/>
    </location>
</feature>
<dbReference type="InterPro" id="IPR000515">
    <property type="entry name" value="MetI-like"/>
</dbReference>
<dbReference type="CDD" id="cd06261">
    <property type="entry name" value="TM_PBP2"/>
    <property type="match status" value="1"/>
</dbReference>
<dbReference type="PANTHER" id="PTHR43386:SF1">
    <property type="entry name" value="D,D-DIPEPTIDE TRANSPORT SYSTEM PERMEASE PROTEIN DDPC-RELATED"/>
    <property type="match status" value="1"/>
</dbReference>
<feature type="transmembrane region" description="Helical" evidence="7">
    <location>
        <begin position="246"/>
        <end position="267"/>
    </location>
</feature>
<reference evidence="10" key="1">
    <citation type="journal article" date="2014" name="Sci. Data">
        <title>Genomes of diverse isolates of the marine cyanobacterium Prochlorococcus.</title>
        <authorList>
            <person name="Biller S."/>
            <person name="Berube P."/>
            <person name="Thompson J."/>
            <person name="Kelly L."/>
            <person name="Roggensack S."/>
            <person name="Awad L."/>
            <person name="Roache-Johnson K."/>
            <person name="Ding H."/>
            <person name="Giovannoni S.J."/>
            <person name="Moore L.R."/>
            <person name="Chisholm S.W."/>
        </authorList>
    </citation>
    <scope>NUCLEOTIDE SEQUENCE [LARGE SCALE GENOMIC DNA]</scope>
    <source>
        <strain evidence="10">GP2</strain>
    </source>
</reference>
<dbReference type="AlphaFoldDB" id="A0A0A1ZGW9"/>
<evidence type="ECO:0000256" key="2">
    <source>
        <dbReference type="ARBA" id="ARBA00022448"/>
    </source>
</evidence>
<keyword evidence="2 7" id="KW-0813">Transport</keyword>
<feature type="transmembrane region" description="Helical" evidence="7">
    <location>
        <begin position="126"/>
        <end position="152"/>
    </location>
</feature>
<dbReference type="InterPro" id="IPR050366">
    <property type="entry name" value="BP-dependent_transpt_permease"/>
</dbReference>
<dbReference type="Proteomes" id="UP000030598">
    <property type="component" value="Unassembled WGS sequence"/>
</dbReference>
<dbReference type="GO" id="GO:0055085">
    <property type="term" value="P:transmembrane transport"/>
    <property type="evidence" value="ECO:0007669"/>
    <property type="project" value="InterPro"/>
</dbReference>
<organism evidence="9 10">
    <name type="scientific">Prochlorococcus marinus str. GP2</name>
    <dbReference type="NCBI Taxonomy" id="59925"/>
    <lineage>
        <taxon>Bacteria</taxon>
        <taxon>Bacillati</taxon>
        <taxon>Cyanobacteriota</taxon>
        <taxon>Cyanophyceae</taxon>
        <taxon>Synechococcales</taxon>
        <taxon>Prochlorococcaceae</taxon>
        <taxon>Prochlorococcus</taxon>
    </lineage>
</organism>
<evidence type="ECO:0000256" key="7">
    <source>
        <dbReference type="RuleBase" id="RU363032"/>
    </source>
</evidence>
<comment type="caution">
    <text evidence="9">The sequence shown here is derived from an EMBL/GenBank/DDBJ whole genome shotgun (WGS) entry which is preliminary data.</text>
</comment>
<proteinExistence type="inferred from homology"/>
<evidence type="ECO:0000259" key="8">
    <source>
        <dbReference type="PROSITE" id="PS50928"/>
    </source>
</evidence>
<dbReference type="GO" id="GO:0005886">
    <property type="term" value="C:plasma membrane"/>
    <property type="evidence" value="ECO:0007669"/>
    <property type="project" value="UniProtKB-SubCell"/>
</dbReference>
<dbReference type="EMBL" id="JNAH01000003">
    <property type="protein sequence ID" value="KGF88655.1"/>
    <property type="molecule type" value="Genomic_DNA"/>
</dbReference>
<evidence type="ECO:0000256" key="6">
    <source>
        <dbReference type="ARBA" id="ARBA00023136"/>
    </source>
</evidence>
<comment type="similarity">
    <text evidence="7">Belongs to the binding-protein-dependent transport system permease family.</text>
</comment>